<proteinExistence type="predicted"/>
<dbReference type="eggNOG" id="arCOG02964">
    <property type="taxonomic scope" value="Archaea"/>
</dbReference>
<dbReference type="Pfam" id="PF04659">
    <property type="entry name" value="Arch_fla_DE"/>
    <property type="match status" value="1"/>
</dbReference>
<feature type="compositionally biased region" description="Basic and acidic residues" evidence="3">
    <location>
        <begin position="26"/>
        <end position="35"/>
    </location>
</feature>
<evidence type="ECO:0000256" key="2">
    <source>
        <dbReference type="ARBA" id="ARBA00022440"/>
    </source>
</evidence>
<comment type="caution">
    <text evidence="5">The sequence shown here is derived from an EMBL/GenBank/DDBJ whole genome shotgun (WGS) entry which is preliminary data.</text>
</comment>
<feature type="domain" description="Archaeal flagella protein FlaD/E" evidence="4">
    <location>
        <begin position="224"/>
        <end position="316"/>
    </location>
</feature>
<dbReference type="GO" id="GO:0097589">
    <property type="term" value="C:archaeal-type flagellum"/>
    <property type="evidence" value="ECO:0007669"/>
    <property type="project" value="UniProtKB-SubCell"/>
</dbReference>
<evidence type="ECO:0000259" key="4">
    <source>
        <dbReference type="Pfam" id="PF04659"/>
    </source>
</evidence>
<keyword evidence="2" id="KW-0974">Archaeal flagellum</keyword>
<protein>
    <submittedName>
        <fullName evidence="5">Flagella accessory protein flaCE</fullName>
    </submittedName>
</protein>
<feature type="region of interest" description="Disordered" evidence="3">
    <location>
        <begin position="1"/>
        <end position="77"/>
    </location>
</feature>
<gene>
    <name evidence="5" type="ORF">MBEHAL_0068</name>
</gene>
<keyword evidence="6" id="KW-1185">Reference proteome</keyword>
<dbReference type="EMBL" id="BATA01000001">
    <property type="protein sequence ID" value="GAD51308.1"/>
    <property type="molecule type" value="Genomic_DNA"/>
</dbReference>
<accession>U3A997</accession>
<dbReference type="PANTHER" id="PTHR40698">
    <property type="entry name" value="FLAGELLA-RELATED PROTEIN E-RELATED-RELATED"/>
    <property type="match status" value="1"/>
</dbReference>
<dbReference type="PANTHER" id="PTHR40698:SF2">
    <property type="entry name" value="FLAGELLA-RELATED PROTEIN C-RELATED"/>
    <property type="match status" value="1"/>
</dbReference>
<evidence type="ECO:0000313" key="6">
    <source>
        <dbReference type="Proteomes" id="UP000016986"/>
    </source>
</evidence>
<keyword evidence="5" id="KW-0966">Cell projection</keyword>
<dbReference type="Pfam" id="PF05377">
    <property type="entry name" value="FlaC_arch"/>
    <property type="match status" value="1"/>
</dbReference>
<dbReference type="GO" id="GO:0097588">
    <property type="term" value="P:archaeal or bacterial-type flagellum-dependent cell motility"/>
    <property type="evidence" value="ECO:0007669"/>
    <property type="project" value="InterPro"/>
</dbReference>
<name>U3A997_9EURY</name>
<dbReference type="eggNOG" id="arCOG05119">
    <property type="taxonomic scope" value="Archaea"/>
</dbReference>
<organism evidence="5 6">
    <name type="scientific">Halarchaeum acidiphilum MH1-52-1</name>
    <dbReference type="NCBI Taxonomy" id="1261545"/>
    <lineage>
        <taxon>Archaea</taxon>
        <taxon>Methanobacteriati</taxon>
        <taxon>Methanobacteriota</taxon>
        <taxon>Stenosarchaea group</taxon>
        <taxon>Halobacteria</taxon>
        <taxon>Halobacteriales</taxon>
        <taxon>Halobacteriaceae</taxon>
    </lineage>
</organism>
<dbReference type="Proteomes" id="UP000016986">
    <property type="component" value="Unassembled WGS sequence"/>
</dbReference>
<dbReference type="InterPro" id="IPR009205">
    <property type="entry name" value="FlaC_arc"/>
</dbReference>
<sequence length="321" mass="34378">MNARDVVDELGLSAFVGESDADESDTSTRTERGDAAAETDAETSNDAAVRGDTAVEQSGETVEETGGATSVDDDDLDDIRYRIDELESDVEDNESAIDEVRQSREGLEERLDHLEDNHATMLGVYDQLVEDVNPFSGDSEFDRSERDGPYGVTDPSSGGNEDDVVSFDDVKRSAESADGGGSDAGAEGDEQAVETDGARTTEHASTAPDQATESATSTPVADGDAYLSGLSSTYATDILLLRWLSMLLDTAGPSGALEALEYYAQIGWISRSVQRQLETLISGANADAIDPEAERSLEEIPVEIHDQSSQHIQRIARERGE</sequence>
<comment type="subcellular location">
    <subcellularLocation>
        <location evidence="1">Archaeal flagellum</location>
    </subcellularLocation>
</comment>
<feature type="region of interest" description="Disordered" evidence="3">
    <location>
        <begin position="131"/>
        <end position="220"/>
    </location>
</feature>
<feature type="compositionally biased region" description="Polar residues" evidence="3">
    <location>
        <begin position="203"/>
        <end position="219"/>
    </location>
</feature>
<evidence type="ECO:0000256" key="1">
    <source>
        <dbReference type="ARBA" id="ARBA00004618"/>
    </source>
</evidence>
<dbReference type="RefSeq" id="WP_020220766.1">
    <property type="nucleotide sequence ID" value="NZ_BANO01000010.1"/>
</dbReference>
<evidence type="ECO:0000313" key="5">
    <source>
        <dbReference type="EMBL" id="GAD51308.1"/>
    </source>
</evidence>
<reference evidence="5 6" key="1">
    <citation type="submission" date="2013-09" db="EMBL/GenBank/DDBJ databases">
        <title>Whole genome sequencing of Halarchaeum acidiphilum strain MH1-52-1.</title>
        <authorList>
            <person name="Shimane Y."/>
            <person name="Minegishi H."/>
            <person name="Nishi S."/>
            <person name="Echigo A."/>
            <person name="Shuto A."/>
            <person name="Konishi M."/>
            <person name="Ito T."/>
            <person name="Ohkuma M."/>
            <person name="Ohta Y."/>
            <person name="Nagano Y."/>
            <person name="Tsubouchi T."/>
            <person name="Mori K."/>
            <person name="Usui K."/>
            <person name="Kamekura M."/>
            <person name="Usami R."/>
            <person name="Takaki Y."/>
            <person name="Hatada Y."/>
        </authorList>
    </citation>
    <scope>NUCLEOTIDE SEQUENCE [LARGE SCALE GENOMIC DNA]</scope>
    <source>
        <strain evidence="5 6">JCM 16109</strain>
    </source>
</reference>
<dbReference type="OrthoDB" id="121879at2157"/>
<dbReference type="InterPro" id="IPR006752">
    <property type="entry name" value="Arch_fla_DE"/>
</dbReference>
<dbReference type="AlphaFoldDB" id="U3A997"/>
<evidence type="ECO:0000256" key="3">
    <source>
        <dbReference type="SAM" id="MobiDB-lite"/>
    </source>
</evidence>
<dbReference type="InterPro" id="IPR052494">
    <property type="entry name" value="Flagella_assembly_related"/>
</dbReference>
<keyword evidence="5" id="KW-0969">Cilium</keyword>
<keyword evidence="5" id="KW-0282">Flagellum</keyword>